<dbReference type="OMA" id="MNCFEFS"/>
<feature type="non-terminal residue" evidence="5">
    <location>
        <position position="1"/>
    </location>
</feature>
<feature type="region of interest" description="Disordered" evidence="3">
    <location>
        <begin position="1"/>
        <end position="20"/>
    </location>
</feature>
<evidence type="ECO:0000256" key="3">
    <source>
        <dbReference type="SAM" id="MobiDB-lite"/>
    </source>
</evidence>
<evidence type="ECO:0000256" key="1">
    <source>
        <dbReference type="ARBA" id="ARBA00004613"/>
    </source>
</evidence>
<feature type="domain" description="Phospholipase A2-like central" evidence="4">
    <location>
        <begin position="1"/>
        <end position="93"/>
    </location>
</feature>
<dbReference type="STRING" id="283909.R7UWZ1"/>
<dbReference type="GO" id="GO:0006644">
    <property type="term" value="P:phospholipid metabolic process"/>
    <property type="evidence" value="ECO:0007669"/>
    <property type="project" value="InterPro"/>
</dbReference>
<protein>
    <recommendedName>
        <fullName evidence="4">Phospholipase A2-like central domain-containing protein</fullName>
    </recommendedName>
</protein>
<dbReference type="InterPro" id="IPR036444">
    <property type="entry name" value="PLipase_A2_dom_sf"/>
</dbReference>
<proteinExistence type="predicted"/>
<dbReference type="InterPro" id="IPR033113">
    <property type="entry name" value="PLA2_histidine"/>
</dbReference>
<dbReference type="Proteomes" id="UP000014760">
    <property type="component" value="Unassembled WGS sequence"/>
</dbReference>
<dbReference type="SUPFAM" id="SSF48619">
    <property type="entry name" value="Phospholipase A2, PLA2"/>
    <property type="match status" value="1"/>
</dbReference>
<dbReference type="EnsemblMetazoa" id="CapteT39685">
    <property type="protein sequence ID" value="CapteP39685"/>
    <property type="gene ID" value="CapteG39685"/>
</dbReference>
<sequence>FPGTNWCGAGHRGSEEDLGRHEATDRCCRDHDHCPQQIKSFKSKYGLWNTMFYTMSHCSCDDRFSACLKTAGTKTASKVGRIFFNVLKTKCFTIHLEKKCNKW</sequence>
<keyword evidence="2" id="KW-0964">Secreted</keyword>
<evidence type="ECO:0000313" key="5">
    <source>
        <dbReference type="EMBL" id="ELU08437.1"/>
    </source>
</evidence>
<evidence type="ECO:0000313" key="6">
    <source>
        <dbReference type="EnsemblMetazoa" id="CapteP39685"/>
    </source>
</evidence>
<dbReference type="GO" id="GO:0050482">
    <property type="term" value="P:arachidonate secretion"/>
    <property type="evidence" value="ECO:0007669"/>
    <property type="project" value="InterPro"/>
</dbReference>
<dbReference type="GO" id="GO:0004623">
    <property type="term" value="F:phospholipase A2 activity"/>
    <property type="evidence" value="ECO:0007669"/>
    <property type="project" value="InterPro"/>
</dbReference>
<dbReference type="EMBL" id="KB299094">
    <property type="protein sequence ID" value="ELU08437.1"/>
    <property type="molecule type" value="Genomic_DNA"/>
</dbReference>
<dbReference type="FunCoup" id="R7UWZ1">
    <property type="interactions" value="66"/>
</dbReference>
<name>R7UWZ1_CAPTE</name>
<dbReference type="GO" id="GO:0005576">
    <property type="term" value="C:extracellular region"/>
    <property type="evidence" value="ECO:0007669"/>
    <property type="project" value="UniProtKB-SubCell"/>
</dbReference>
<reference evidence="6" key="3">
    <citation type="submission" date="2015-06" db="UniProtKB">
        <authorList>
            <consortium name="EnsemblMetazoa"/>
        </authorList>
    </citation>
    <scope>IDENTIFICATION</scope>
</reference>
<dbReference type="AlphaFoldDB" id="R7UWZ1"/>
<dbReference type="Gene3D" id="1.20.90.10">
    <property type="entry name" value="Phospholipase A2 domain"/>
    <property type="match status" value="1"/>
</dbReference>
<keyword evidence="7" id="KW-1185">Reference proteome</keyword>
<dbReference type="EMBL" id="AMQN01006769">
    <property type="status" value="NOT_ANNOTATED_CDS"/>
    <property type="molecule type" value="Genomic_DNA"/>
</dbReference>
<evidence type="ECO:0000256" key="2">
    <source>
        <dbReference type="ARBA" id="ARBA00022525"/>
    </source>
</evidence>
<organism evidence="5">
    <name type="scientific">Capitella teleta</name>
    <name type="common">Polychaete worm</name>
    <dbReference type="NCBI Taxonomy" id="283909"/>
    <lineage>
        <taxon>Eukaryota</taxon>
        <taxon>Metazoa</taxon>
        <taxon>Spiralia</taxon>
        <taxon>Lophotrochozoa</taxon>
        <taxon>Annelida</taxon>
        <taxon>Polychaeta</taxon>
        <taxon>Sedentaria</taxon>
        <taxon>Scolecida</taxon>
        <taxon>Capitellidae</taxon>
        <taxon>Capitella</taxon>
    </lineage>
</organism>
<dbReference type="PROSITE" id="PS00118">
    <property type="entry name" value="PA2_HIS"/>
    <property type="match status" value="1"/>
</dbReference>
<dbReference type="Pfam" id="PF05826">
    <property type="entry name" value="Phospholip_A2_2"/>
    <property type="match status" value="1"/>
</dbReference>
<feature type="non-terminal residue" evidence="5">
    <location>
        <position position="103"/>
    </location>
</feature>
<comment type="subcellular location">
    <subcellularLocation>
        <location evidence="1">Secreted</location>
    </subcellularLocation>
</comment>
<dbReference type="HOGENOM" id="CLU_118255_2_0_1"/>
<accession>R7UWZ1</accession>
<dbReference type="InterPro" id="IPR016090">
    <property type="entry name" value="PLA2-like_dom"/>
</dbReference>
<dbReference type="PANTHER" id="PTHR12253">
    <property type="entry name" value="RH14732P"/>
    <property type="match status" value="1"/>
</dbReference>
<dbReference type="OrthoDB" id="6075074at2759"/>
<evidence type="ECO:0000313" key="7">
    <source>
        <dbReference type="Proteomes" id="UP000014760"/>
    </source>
</evidence>
<reference evidence="7" key="1">
    <citation type="submission" date="2012-12" db="EMBL/GenBank/DDBJ databases">
        <authorList>
            <person name="Hellsten U."/>
            <person name="Grimwood J."/>
            <person name="Chapman J.A."/>
            <person name="Shapiro H."/>
            <person name="Aerts A."/>
            <person name="Otillar R.P."/>
            <person name="Terry A.Y."/>
            <person name="Boore J.L."/>
            <person name="Simakov O."/>
            <person name="Marletaz F."/>
            <person name="Cho S.-J."/>
            <person name="Edsinger-Gonzales E."/>
            <person name="Havlak P."/>
            <person name="Kuo D.-H."/>
            <person name="Larsson T."/>
            <person name="Lv J."/>
            <person name="Arendt D."/>
            <person name="Savage R."/>
            <person name="Osoegawa K."/>
            <person name="de Jong P."/>
            <person name="Lindberg D.R."/>
            <person name="Seaver E.C."/>
            <person name="Weisblat D.A."/>
            <person name="Putnam N.H."/>
            <person name="Grigoriev I.V."/>
            <person name="Rokhsar D.S."/>
        </authorList>
    </citation>
    <scope>NUCLEOTIDE SEQUENCE</scope>
    <source>
        <strain evidence="7">I ESC-2004</strain>
    </source>
</reference>
<reference evidence="5 7" key="2">
    <citation type="journal article" date="2013" name="Nature">
        <title>Insights into bilaterian evolution from three spiralian genomes.</title>
        <authorList>
            <person name="Simakov O."/>
            <person name="Marletaz F."/>
            <person name="Cho S.J."/>
            <person name="Edsinger-Gonzales E."/>
            <person name="Havlak P."/>
            <person name="Hellsten U."/>
            <person name="Kuo D.H."/>
            <person name="Larsson T."/>
            <person name="Lv J."/>
            <person name="Arendt D."/>
            <person name="Savage R."/>
            <person name="Osoegawa K."/>
            <person name="de Jong P."/>
            <person name="Grimwood J."/>
            <person name="Chapman J.A."/>
            <person name="Shapiro H."/>
            <person name="Aerts A."/>
            <person name="Otillar R.P."/>
            <person name="Terry A.Y."/>
            <person name="Boore J.L."/>
            <person name="Grigoriev I.V."/>
            <person name="Lindberg D.R."/>
            <person name="Seaver E.C."/>
            <person name="Weisblat D.A."/>
            <person name="Putnam N.H."/>
            <person name="Rokhsar D.S."/>
        </authorList>
    </citation>
    <scope>NUCLEOTIDE SEQUENCE</scope>
    <source>
        <strain evidence="5 7">I ESC-2004</strain>
    </source>
</reference>
<gene>
    <name evidence="5" type="ORF">CAPTEDRAFT_39685</name>
</gene>
<evidence type="ECO:0000259" key="4">
    <source>
        <dbReference type="Pfam" id="PF05826"/>
    </source>
</evidence>